<accession>A0A183KRG2</accession>
<gene>
    <name evidence="1" type="ORF">SCUD_LOCUS17648</name>
</gene>
<proteinExistence type="predicted"/>
<reference evidence="1 2" key="2">
    <citation type="submission" date="2018-11" db="EMBL/GenBank/DDBJ databases">
        <authorList>
            <consortium name="Pathogen Informatics"/>
        </authorList>
    </citation>
    <scope>NUCLEOTIDE SEQUENCE [LARGE SCALE GENOMIC DNA]</scope>
    <source>
        <strain evidence="1">Dakar</strain>
        <strain evidence="2">Dakar, Senegal</strain>
    </source>
</reference>
<dbReference type="EMBL" id="UZAK01040045">
    <property type="protein sequence ID" value="VDP63957.1"/>
    <property type="molecule type" value="Genomic_DNA"/>
</dbReference>
<sequence>MLFSRFHSASLRLFYIKSKFLCTHICPIVTFKVSNFHEQSLINPLIGALL</sequence>
<evidence type="ECO:0000313" key="3">
    <source>
        <dbReference type="WBParaSite" id="SCUD_0001765101-mRNA-1"/>
    </source>
</evidence>
<dbReference type="WBParaSite" id="SCUD_0001765101-mRNA-1">
    <property type="protein sequence ID" value="SCUD_0001765101-mRNA-1"/>
    <property type="gene ID" value="SCUD_0001765101"/>
</dbReference>
<evidence type="ECO:0000313" key="1">
    <source>
        <dbReference type="EMBL" id="VDP63957.1"/>
    </source>
</evidence>
<keyword evidence="2" id="KW-1185">Reference proteome</keyword>
<dbReference type="Proteomes" id="UP000279833">
    <property type="component" value="Unassembled WGS sequence"/>
</dbReference>
<protein>
    <submittedName>
        <fullName evidence="1 3">Uncharacterized protein</fullName>
    </submittedName>
</protein>
<evidence type="ECO:0000313" key="2">
    <source>
        <dbReference type="Proteomes" id="UP000279833"/>
    </source>
</evidence>
<dbReference type="AlphaFoldDB" id="A0A183KRG2"/>
<reference evidence="3" key="1">
    <citation type="submission" date="2016-06" db="UniProtKB">
        <authorList>
            <consortium name="WormBaseParasite"/>
        </authorList>
    </citation>
    <scope>IDENTIFICATION</scope>
</reference>
<organism evidence="3">
    <name type="scientific">Schistosoma curassoni</name>
    <dbReference type="NCBI Taxonomy" id="6186"/>
    <lineage>
        <taxon>Eukaryota</taxon>
        <taxon>Metazoa</taxon>
        <taxon>Spiralia</taxon>
        <taxon>Lophotrochozoa</taxon>
        <taxon>Platyhelminthes</taxon>
        <taxon>Trematoda</taxon>
        <taxon>Digenea</taxon>
        <taxon>Strigeidida</taxon>
        <taxon>Schistosomatoidea</taxon>
        <taxon>Schistosomatidae</taxon>
        <taxon>Schistosoma</taxon>
    </lineage>
</organism>
<name>A0A183KRG2_9TREM</name>